<evidence type="ECO:0000256" key="6">
    <source>
        <dbReference type="ARBA" id="ARBA00023157"/>
    </source>
</evidence>
<dbReference type="STRING" id="70415.A0A5S6R271"/>
<evidence type="ECO:0000256" key="4">
    <source>
        <dbReference type="ARBA" id="ARBA00022729"/>
    </source>
</evidence>
<sequence length="720" mass="79893">MDGSPTLSLLVYVHHRGLAQPQWFPVVTSNGGEQSVEIEAALSHCTSTANEVKLGPSGLTGLFVYPSLSLLEARWQQHRRSSSPSSFSSYIQLIAYAKTLSKIRGFPSSSVRRALLWSVAERKQAERPQCGSIASSYGFSYVAPARLEGSRVSQVFCSFAITLSRRPVKGRFRMAMFHLLLFVVFPIVVRSLANGPILLQLLQAEAEATPMNGLSQSDDEEMARRFPVGFGQLTVHGCNLSYGFGRYVRNMYHRLISPSYFASEVHIRSLDKDASISTALCFLQGLYPCEQCNPSCLRTGIPVHTESMDRDFLLNCKANCPGYKSIYEKETGETIKQLRHEFKAVFEKLKALSPKKKSETQAPRNDKSVVSIRRVQDIHDVLSSRRSVGLPLQGWGDPFAGRHRTLLGAFSHLANLTTYLEYNTLPKARLKAGYLIGTILNNMEMKLNESSGAGRKLYHYVTEKRCLVGLLTALNISANIPRHDFAIGFELLSRPSEHEVRVFVGVVCSSGLLMAKAGLSGAAGRLPQLDEHMVRAVVWNPPVVAENCSHEMNDLGMPSVAAPLVLIPCVANIPAKSQAPPPKDKGRRGRKHSARRNKESLCTGLEDKVSQLQAELDKLRAENKALQVELEKNRQLRQPANKNVDIVVPSCNSHNLSLAELAIGCFLCVLLVCRVIQPQPVDIFDEELQLTKSKRKFSERVTPRGCSSNGPNRRKKRRCN</sequence>
<comment type="catalytic activity">
    <reaction evidence="1">
        <text>a phosphate monoester + H2O = an alcohol + phosphate</text>
        <dbReference type="Rhea" id="RHEA:15017"/>
        <dbReference type="ChEBI" id="CHEBI:15377"/>
        <dbReference type="ChEBI" id="CHEBI:30879"/>
        <dbReference type="ChEBI" id="CHEBI:43474"/>
        <dbReference type="ChEBI" id="CHEBI:67140"/>
        <dbReference type="EC" id="3.1.3.2"/>
    </reaction>
</comment>
<keyword evidence="7" id="KW-0325">Glycoprotein</keyword>
<accession>A0A5S6R271</accession>
<dbReference type="WBParaSite" id="TMUE_3000013257.1">
    <property type="protein sequence ID" value="TMUE_3000013257.1"/>
    <property type="gene ID" value="WBGene00287284"/>
</dbReference>
<evidence type="ECO:0000256" key="1">
    <source>
        <dbReference type="ARBA" id="ARBA00000032"/>
    </source>
</evidence>
<feature type="compositionally biased region" description="Basic residues" evidence="8">
    <location>
        <begin position="585"/>
        <end position="595"/>
    </location>
</feature>
<comment type="similarity">
    <text evidence="2">Belongs to the histidine acid phosphatase family.</text>
</comment>
<protein>
    <recommendedName>
        <fullName evidence="3">acid phosphatase</fullName>
        <ecNumber evidence="3">3.1.3.2</ecNumber>
    </recommendedName>
</protein>
<feature type="region of interest" description="Disordered" evidence="8">
    <location>
        <begin position="576"/>
        <end position="599"/>
    </location>
</feature>
<dbReference type="EC" id="3.1.3.2" evidence="3"/>
<keyword evidence="9" id="KW-1185">Reference proteome</keyword>
<evidence type="ECO:0000256" key="8">
    <source>
        <dbReference type="SAM" id="MobiDB-lite"/>
    </source>
</evidence>
<evidence type="ECO:0000256" key="3">
    <source>
        <dbReference type="ARBA" id="ARBA00012646"/>
    </source>
</evidence>
<dbReference type="PANTHER" id="PTHR11567:SF211">
    <property type="entry name" value="PROSTATIC ACID PHOSPHATASE"/>
    <property type="match status" value="1"/>
</dbReference>
<dbReference type="InterPro" id="IPR050645">
    <property type="entry name" value="Histidine_acid_phosphatase"/>
</dbReference>
<dbReference type="Proteomes" id="UP000046395">
    <property type="component" value="Unassembled WGS sequence"/>
</dbReference>
<dbReference type="Gene3D" id="3.40.50.1240">
    <property type="entry name" value="Phosphoglycerate mutase-like"/>
    <property type="match status" value="1"/>
</dbReference>
<evidence type="ECO:0000256" key="5">
    <source>
        <dbReference type="ARBA" id="ARBA00022801"/>
    </source>
</evidence>
<organism evidence="9 10">
    <name type="scientific">Trichuris muris</name>
    <name type="common">Mouse whipworm</name>
    <dbReference type="NCBI Taxonomy" id="70415"/>
    <lineage>
        <taxon>Eukaryota</taxon>
        <taxon>Metazoa</taxon>
        <taxon>Ecdysozoa</taxon>
        <taxon>Nematoda</taxon>
        <taxon>Enoplea</taxon>
        <taxon>Dorylaimia</taxon>
        <taxon>Trichinellida</taxon>
        <taxon>Trichuridae</taxon>
        <taxon>Trichuris</taxon>
    </lineage>
</organism>
<proteinExistence type="inferred from homology"/>
<dbReference type="PANTHER" id="PTHR11567">
    <property type="entry name" value="ACID PHOSPHATASE-RELATED"/>
    <property type="match status" value="1"/>
</dbReference>
<keyword evidence="5" id="KW-0378">Hydrolase</keyword>
<evidence type="ECO:0000313" key="9">
    <source>
        <dbReference type="Proteomes" id="UP000046395"/>
    </source>
</evidence>
<dbReference type="InterPro" id="IPR000560">
    <property type="entry name" value="His_Pase_clade-2"/>
</dbReference>
<dbReference type="Pfam" id="PF00328">
    <property type="entry name" value="His_Phos_2"/>
    <property type="match status" value="1"/>
</dbReference>
<dbReference type="SUPFAM" id="SSF53254">
    <property type="entry name" value="Phosphoglycerate mutase-like"/>
    <property type="match status" value="1"/>
</dbReference>
<evidence type="ECO:0000256" key="2">
    <source>
        <dbReference type="ARBA" id="ARBA00005375"/>
    </source>
</evidence>
<evidence type="ECO:0000256" key="7">
    <source>
        <dbReference type="ARBA" id="ARBA00023180"/>
    </source>
</evidence>
<evidence type="ECO:0000313" key="10">
    <source>
        <dbReference type="WBParaSite" id="TMUE_3000013257.1"/>
    </source>
</evidence>
<dbReference type="InterPro" id="IPR029033">
    <property type="entry name" value="His_PPase_superfam"/>
</dbReference>
<feature type="region of interest" description="Disordered" evidence="8">
    <location>
        <begin position="699"/>
        <end position="720"/>
    </location>
</feature>
<dbReference type="GO" id="GO:0003993">
    <property type="term" value="F:acid phosphatase activity"/>
    <property type="evidence" value="ECO:0007669"/>
    <property type="project" value="UniProtKB-EC"/>
</dbReference>
<keyword evidence="6" id="KW-1015">Disulfide bond</keyword>
<keyword evidence="4" id="KW-0732">Signal</keyword>
<dbReference type="AlphaFoldDB" id="A0A5S6R271"/>
<reference evidence="10" key="1">
    <citation type="submission" date="2019-12" db="UniProtKB">
        <authorList>
            <consortium name="WormBaseParasite"/>
        </authorList>
    </citation>
    <scope>IDENTIFICATION</scope>
</reference>
<name>A0A5S6R271_TRIMR</name>